<organism evidence="1 2">
    <name type="scientific">Formosa sediminum</name>
    <dbReference type="NCBI Taxonomy" id="2594004"/>
    <lineage>
        <taxon>Bacteria</taxon>
        <taxon>Pseudomonadati</taxon>
        <taxon>Bacteroidota</taxon>
        <taxon>Flavobacteriia</taxon>
        <taxon>Flavobacteriales</taxon>
        <taxon>Flavobacteriaceae</taxon>
        <taxon>Formosa</taxon>
    </lineage>
</organism>
<sequence>MNKTDLESEINKEIKEETSKNEVTLDSIQNQKIKTKDEPFLLVDILTKFYNSEEYYITLSFKNKYSDSIANIINNSYQETVFRNELESRVKIPDNIAEKYFSTDGIDRLIVINKEQIIIDTISRKNYEFYDASIESSYIATYETQNQLSDSIIVISTNSAKHLNLNKVPKPISDLIKNEKLLKNIQHEYHEIFSQNSLIYKSDTISILSFGNYSKPENYLYLYKNGNLTDSIVNDYLAVSSLKAIPLATENELTYIYEGFKPDTDWLWSGLIGIDLKNWKLKLYERNRIKR</sequence>
<dbReference type="AlphaFoldDB" id="A0A516GRW5"/>
<dbReference type="OrthoDB" id="1437919at2"/>
<gene>
    <name evidence="1" type="ORF">FNB79_09845</name>
</gene>
<accession>A0A516GRW5</accession>
<dbReference type="RefSeq" id="WP_143381144.1">
    <property type="nucleotide sequence ID" value="NZ_CP041637.1"/>
</dbReference>
<evidence type="ECO:0000313" key="1">
    <source>
        <dbReference type="EMBL" id="QDO94259.1"/>
    </source>
</evidence>
<evidence type="ECO:0000313" key="2">
    <source>
        <dbReference type="Proteomes" id="UP000319209"/>
    </source>
</evidence>
<proteinExistence type="predicted"/>
<dbReference type="KEGG" id="fop:FNB79_09845"/>
<keyword evidence="2" id="KW-1185">Reference proteome</keyword>
<protein>
    <submittedName>
        <fullName evidence="1">Uncharacterized protein</fullName>
    </submittedName>
</protein>
<dbReference type="EMBL" id="CP041637">
    <property type="protein sequence ID" value="QDO94259.1"/>
    <property type="molecule type" value="Genomic_DNA"/>
</dbReference>
<reference evidence="1 2" key="1">
    <citation type="submission" date="2019-07" db="EMBL/GenBank/DDBJ databases">
        <title>Genome sequencing for Formosa sp. PS13.</title>
        <authorList>
            <person name="Park S.-J."/>
        </authorList>
    </citation>
    <scope>NUCLEOTIDE SEQUENCE [LARGE SCALE GENOMIC DNA]</scope>
    <source>
        <strain evidence="1 2">PS13</strain>
    </source>
</reference>
<name>A0A516GRW5_9FLAO</name>
<dbReference type="Proteomes" id="UP000319209">
    <property type="component" value="Chromosome"/>
</dbReference>